<dbReference type="EMBL" id="JAUNZN010000002">
    <property type="protein sequence ID" value="KAK4825856.1"/>
    <property type="molecule type" value="Genomic_DNA"/>
</dbReference>
<evidence type="ECO:0000313" key="2">
    <source>
        <dbReference type="Proteomes" id="UP001333110"/>
    </source>
</evidence>
<protein>
    <submittedName>
        <fullName evidence="1">Uncharacterized protein</fullName>
    </submittedName>
</protein>
<proteinExistence type="predicted"/>
<comment type="caution">
    <text evidence="1">The sequence shown here is derived from an EMBL/GenBank/DDBJ whole genome shotgun (WGS) entry which is preliminary data.</text>
</comment>
<name>A0AAN7SC99_MYCAM</name>
<organism evidence="1 2">
    <name type="scientific">Mycteria americana</name>
    <name type="common">Wood stork</name>
    <dbReference type="NCBI Taxonomy" id="33587"/>
    <lineage>
        <taxon>Eukaryota</taxon>
        <taxon>Metazoa</taxon>
        <taxon>Chordata</taxon>
        <taxon>Craniata</taxon>
        <taxon>Vertebrata</taxon>
        <taxon>Euteleostomi</taxon>
        <taxon>Archelosauria</taxon>
        <taxon>Archosauria</taxon>
        <taxon>Dinosauria</taxon>
        <taxon>Saurischia</taxon>
        <taxon>Theropoda</taxon>
        <taxon>Coelurosauria</taxon>
        <taxon>Aves</taxon>
        <taxon>Neognathae</taxon>
        <taxon>Neoaves</taxon>
        <taxon>Aequornithes</taxon>
        <taxon>Ciconiiformes</taxon>
        <taxon>Ciconiidae</taxon>
        <taxon>Mycteria</taxon>
    </lineage>
</organism>
<sequence length="170" mass="19441">MAHKSFSVREQEVQRGTFPRWLTHQLCQEVICHTLQEPPGLFPLCSIVFPADIWWALSPHAELKYHQCQGQCESLSYERQPLKHLDLASPKRAHLFLVKGSQQDHLLATYLDKIDCALLFSIFINDKYRGIECTLGKFAEDTKLSDAVDTPEGWDAIQRDLWTSSRSGAV</sequence>
<keyword evidence="2" id="KW-1185">Reference proteome</keyword>
<evidence type="ECO:0000313" key="1">
    <source>
        <dbReference type="EMBL" id="KAK4825856.1"/>
    </source>
</evidence>
<accession>A0AAN7SC99</accession>
<dbReference type="Proteomes" id="UP001333110">
    <property type="component" value="Unassembled WGS sequence"/>
</dbReference>
<reference evidence="1 2" key="1">
    <citation type="journal article" date="2023" name="J. Hered.">
        <title>Chromosome-level genome of the wood stork (Mycteria americana) provides insight into avian chromosome evolution.</title>
        <authorList>
            <person name="Flamio R. Jr."/>
            <person name="Ramstad K.M."/>
        </authorList>
    </citation>
    <scope>NUCLEOTIDE SEQUENCE [LARGE SCALE GENOMIC DNA]</scope>
    <source>
        <strain evidence="1">JAX WOST 10</strain>
    </source>
</reference>
<dbReference type="AlphaFoldDB" id="A0AAN7SC99"/>
<gene>
    <name evidence="1" type="ORF">QYF61_003130</name>
</gene>